<dbReference type="Gene3D" id="1.20.1270.70">
    <property type="entry name" value="Designed single chain three-helix bundle"/>
    <property type="match status" value="1"/>
</dbReference>
<keyword evidence="3" id="KW-0732">Signal</keyword>
<evidence type="ECO:0000256" key="2">
    <source>
        <dbReference type="SAM" id="MobiDB-lite"/>
    </source>
</evidence>
<feature type="coiled-coil region" evidence="1">
    <location>
        <begin position="201"/>
        <end position="235"/>
    </location>
</feature>
<evidence type="ECO:0000256" key="1">
    <source>
        <dbReference type="SAM" id="Coils"/>
    </source>
</evidence>
<keyword evidence="1" id="KW-0175">Coiled coil</keyword>
<evidence type="ECO:0000313" key="4">
    <source>
        <dbReference type="EMBL" id="KAH8035044.1"/>
    </source>
</evidence>
<dbReference type="Proteomes" id="UP000821866">
    <property type="component" value="Chromosome 11"/>
</dbReference>
<dbReference type="EMBL" id="JABSTU010000003">
    <property type="protein sequence ID" value="KAH8035044.1"/>
    <property type="molecule type" value="Genomic_DNA"/>
</dbReference>
<dbReference type="VEuPathDB" id="VectorBase:LOC119161643"/>
<dbReference type="SUPFAM" id="SSF57997">
    <property type="entry name" value="Tropomyosin"/>
    <property type="match status" value="1"/>
</dbReference>
<protein>
    <submittedName>
        <fullName evidence="4">Uncharacterized protein</fullName>
    </submittedName>
</protein>
<feature type="region of interest" description="Disordered" evidence="2">
    <location>
        <begin position="59"/>
        <end position="93"/>
    </location>
</feature>
<dbReference type="AlphaFoldDB" id="A0A9J6ELP4"/>
<feature type="signal peptide" evidence="3">
    <location>
        <begin position="1"/>
        <end position="24"/>
    </location>
</feature>
<feature type="chain" id="PRO_5039921170" evidence="3">
    <location>
        <begin position="25"/>
        <end position="384"/>
    </location>
</feature>
<reference evidence="4" key="2">
    <citation type="submission" date="2021-09" db="EMBL/GenBank/DDBJ databases">
        <authorList>
            <person name="Jia N."/>
            <person name="Wang J."/>
            <person name="Shi W."/>
            <person name="Du L."/>
            <person name="Sun Y."/>
            <person name="Zhan W."/>
            <person name="Jiang J."/>
            <person name="Wang Q."/>
            <person name="Zhang B."/>
            <person name="Ji P."/>
            <person name="Sakyi L.B."/>
            <person name="Cui X."/>
            <person name="Yuan T."/>
            <person name="Jiang B."/>
            <person name="Yang W."/>
            <person name="Lam T.T.-Y."/>
            <person name="Chang Q."/>
            <person name="Ding S."/>
            <person name="Wang X."/>
            <person name="Zhu J."/>
            <person name="Ruan X."/>
            <person name="Zhao L."/>
            <person name="Wei J."/>
            <person name="Que T."/>
            <person name="Du C."/>
            <person name="Cheng J."/>
            <person name="Dai P."/>
            <person name="Han X."/>
            <person name="Huang E."/>
            <person name="Gao Y."/>
            <person name="Liu J."/>
            <person name="Shao H."/>
            <person name="Ye R."/>
            <person name="Li L."/>
            <person name="Wei W."/>
            <person name="Wang X."/>
            <person name="Wang C."/>
            <person name="Huo Q."/>
            <person name="Li W."/>
            <person name="Guo W."/>
            <person name="Chen H."/>
            <person name="Chen S."/>
            <person name="Zhou L."/>
            <person name="Zhou L."/>
            <person name="Ni X."/>
            <person name="Tian J."/>
            <person name="Zhou Y."/>
            <person name="Sheng Y."/>
            <person name="Liu T."/>
            <person name="Pan Y."/>
            <person name="Xia L."/>
            <person name="Li J."/>
            <person name="Zhao F."/>
            <person name="Cao W."/>
        </authorList>
    </citation>
    <scope>NUCLEOTIDE SEQUENCE</scope>
    <source>
        <strain evidence="4">Rmic-2018</strain>
        <tissue evidence="4">Larvae</tissue>
    </source>
</reference>
<proteinExistence type="predicted"/>
<keyword evidence="5" id="KW-1185">Reference proteome</keyword>
<name>A0A9J6ELP4_RHIMP</name>
<evidence type="ECO:0000313" key="5">
    <source>
        <dbReference type="Proteomes" id="UP000821866"/>
    </source>
</evidence>
<gene>
    <name evidence="4" type="ORF">HPB51_004285</name>
</gene>
<sequence length="384" mass="42438">MILRNPFLLVIQVLLHVRAICASAFPCTETQPARYAAWSTYPPVYGIDTNSSSLRTTTPSLAAHRVPPSATSSTPTDIRRSARPVPTSGHDRGAESMILRNPFLLVIQVRDYRPELEYRSDDVCLVLLPCPRSLLLVLSAVYDCFVDLLPHCGDVESNPGPTEAMFQKILDEIRLLKESSGTATQRLSETCDKLSAIERKLDELSGTVTSYTTKVDKLQQQVDSLVYKIEDLENRSRRGNLIVYGIKEMKDEKVELLEQKVSNDILGEILKVKNVGIECVHREPGVAADLYFGSTPGRLDTARGGGRRSLAGGMSPTVGCIVHTFSAAGQECSRELGRWRRLRPAQLPALRRPRECWSQLEDVSALATVRRADGNIAVAGPLLR</sequence>
<evidence type="ECO:0000256" key="3">
    <source>
        <dbReference type="SAM" id="SignalP"/>
    </source>
</evidence>
<comment type="caution">
    <text evidence="4">The sequence shown here is derived from an EMBL/GenBank/DDBJ whole genome shotgun (WGS) entry which is preliminary data.</text>
</comment>
<accession>A0A9J6ELP4</accession>
<reference evidence="4" key="1">
    <citation type="journal article" date="2020" name="Cell">
        <title>Large-Scale Comparative Analyses of Tick Genomes Elucidate Their Genetic Diversity and Vector Capacities.</title>
        <authorList>
            <consortium name="Tick Genome and Microbiome Consortium (TIGMIC)"/>
            <person name="Jia N."/>
            <person name="Wang J."/>
            <person name="Shi W."/>
            <person name="Du L."/>
            <person name="Sun Y."/>
            <person name="Zhan W."/>
            <person name="Jiang J.F."/>
            <person name="Wang Q."/>
            <person name="Zhang B."/>
            <person name="Ji P."/>
            <person name="Bell-Sakyi L."/>
            <person name="Cui X.M."/>
            <person name="Yuan T.T."/>
            <person name="Jiang B.G."/>
            <person name="Yang W.F."/>
            <person name="Lam T.T."/>
            <person name="Chang Q.C."/>
            <person name="Ding S.J."/>
            <person name="Wang X.J."/>
            <person name="Zhu J.G."/>
            <person name="Ruan X.D."/>
            <person name="Zhao L."/>
            <person name="Wei J.T."/>
            <person name="Ye R.Z."/>
            <person name="Que T.C."/>
            <person name="Du C.H."/>
            <person name="Zhou Y.H."/>
            <person name="Cheng J.X."/>
            <person name="Dai P.F."/>
            <person name="Guo W.B."/>
            <person name="Han X.H."/>
            <person name="Huang E.J."/>
            <person name="Li L.F."/>
            <person name="Wei W."/>
            <person name="Gao Y.C."/>
            <person name="Liu J.Z."/>
            <person name="Shao H.Z."/>
            <person name="Wang X."/>
            <person name="Wang C.C."/>
            <person name="Yang T.C."/>
            <person name="Huo Q.B."/>
            <person name="Li W."/>
            <person name="Chen H.Y."/>
            <person name="Chen S.E."/>
            <person name="Zhou L.G."/>
            <person name="Ni X.B."/>
            <person name="Tian J.H."/>
            <person name="Sheng Y."/>
            <person name="Liu T."/>
            <person name="Pan Y.S."/>
            <person name="Xia L.Y."/>
            <person name="Li J."/>
            <person name="Zhao F."/>
            <person name="Cao W.C."/>
        </authorList>
    </citation>
    <scope>NUCLEOTIDE SEQUENCE</scope>
    <source>
        <strain evidence="4">Rmic-2018</strain>
    </source>
</reference>
<organism evidence="4 5">
    <name type="scientific">Rhipicephalus microplus</name>
    <name type="common">Cattle tick</name>
    <name type="synonym">Boophilus microplus</name>
    <dbReference type="NCBI Taxonomy" id="6941"/>
    <lineage>
        <taxon>Eukaryota</taxon>
        <taxon>Metazoa</taxon>
        <taxon>Ecdysozoa</taxon>
        <taxon>Arthropoda</taxon>
        <taxon>Chelicerata</taxon>
        <taxon>Arachnida</taxon>
        <taxon>Acari</taxon>
        <taxon>Parasitiformes</taxon>
        <taxon>Ixodida</taxon>
        <taxon>Ixodoidea</taxon>
        <taxon>Ixodidae</taxon>
        <taxon>Rhipicephalinae</taxon>
        <taxon>Rhipicephalus</taxon>
        <taxon>Boophilus</taxon>
    </lineage>
</organism>